<evidence type="ECO:0000313" key="1">
    <source>
        <dbReference type="EMBL" id="TQV92864.1"/>
    </source>
</evidence>
<dbReference type="EMBL" id="SPUK01000013">
    <property type="protein sequence ID" value="TQV92864.1"/>
    <property type="molecule type" value="Genomic_DNA"/>
</dbReference>
<sequence length="119" mass="12871">MPRNANTGVQTAQPLSSSHFYILVRIASTLPPPPGPDILLILSIQPPFSPHVLSVHLVISIYRLGSRSPISCTPSPAAPQARPRHLIYQNPDPSPLLYTATTFVTPSSLSLSFSIHLRA</sequence>
<comment type="caution">
    <text evidence="1">The sequence shown here is derived from an EMBL/GenBank/DDBJ whole genome shotgun (WGS) entry which is preliminary data.</text>
</comment>
<evidence type="ECO:0000313" key="2">
    <source>
        <dbReference type="Proteomes" id="UP000315783"/>
    </source>
</evidence>
<organism evidence="1 2">
    <name type="scientific">Cordyceps javanica</name>
    <dbReference type="NCBI Taxonomy" id="43265"/>
    <lineage>
        <taxon>Eukaryota</taxon>
        <taxon>Fungi</taxon>
        <taxon>Dikarya</taxon>
        <taxon>Ascomycota</taxon>
        <taxon>Pezizomycotina</taxon>
        <taxon>Sordariomycetes</taxon>
        <taxon>Hypocreomycetidae</taxon>
        <taxon>Hypocreales</taxon>
        <taxon>Cordycipitaceae</taxon>
        <taxon>Cordyceps</taxon>
    </lineage>
</organism>
<gene>
    <name evidence="1" type="ORF">IF1G_08167</name>
</gene>
<proteinExistence type="predicted"/>
<dbReference type="AlphaFoldDB" id="A0A545UTR8"/>
<name>A0A545UTR8_9HYPO</name>
<accession>A0A545UTR8</accession>
<keyword evidence="2" id="KW-1185">Reference proteome</keyword>
<dbReference type="Proteomes" id="UP000315783">
    <property type="component" value="Unassembled WGS sequence"/>
</dbReference>
<reference evidence="1 2" key="1">
    <citation type="journal article" date="2019" name="Appl. Microbiol. Biotechnol.">
        <title>Genome sequence of Isaria javanica and comparative genome analysis insights into family S53 peptidase evolution in fungal entomopathogens.</title>
        <authorList>
            <person name="Lin R."/>
            <person name="Zhang X."/>
            <person name="Xin B."/>
            <person name="Zou M."/>
            <person name="Gao Y."/>
            <person name="Qin F."/>
            <person name="Hu Q."/>
            <person name="Xie B."/>
            <person name="Cheng X."/>
        </authorList>
    </citation>
    <scope>NUCLEOTIDE SEQUENCE [LARGE SCALE GENOMIC DNA]</scope>
    <source>
        <strain evidence="1 2">IJ1G</strain>
    </source>
</reference>
<protein>
    <submittedName>
        <fullName evidence="1">Uncharacterized protein</fullName>
    </submittedName>
</protein>